<evidence type="ECO:0000256" key="1">
    <source>
        <dbReference type="SAM" id="MobiDB-lite"/>
    </source>
</evidence>
<evidence type="ECO:0000313" key="3">
    <source>
        <dbReference type="Proteomes" id="UP001162640"/>
    </source>
</evidence>
<organism evidence="2 3">
    <name type="scientific">Triparma laevis f. inornata</name>
    <dbReference type="NCBI Taxonomy" id="1714386"/>
    <lineage>
        <taxon>Eukaryota</taxon>
        <taxon>Sar</taxon>
        <taxon>Stramenopiles</taxon>
        <taxon>Ochrophyta</taxon>
        <taxon>Bolidophyceae</taxon>
        <taxon>Parmales</taxon>
        <taxon>Triparmaceae</taxon>
        <taxon>Triparma</taxon>
    </lineage>
</organism>
<gene>
    <name evidence="2" type="ORF">TL16_g09896</name>
</gene>
<feature type="compositionally biased region" description="Low complexity" evidence="1">
    <location>
        <begin position="26"/>
        <end position="50"/>
    </location>
</feature>
<dbReference type="EMBL" id="BLQM01000342">
    <property type="protein sequence ID" value="GMH84345.1"/>
    <property type="molecule type" value="Genomic_DNA"/>
</dbReference>
<evidence type="ECO:0000313" key="2">
    <source>
        <dbReference type="EMBL" id="GMH84345.1"/>
    </source>
</evidence>
<protein>
    <submittedName>
        <fullName evidence="2">Uncharacterized protein</fullName>
    </submittedName>
</protein>
<accession>A0A9W7BAE5</accession>
<proteinExistence type="predicted"/>
<name>A0A9W7BAE5_9STRA</name>
<dbReference type="AlphaFoldDB" id="A0A9W7BAE5"/>
<dbReference type="Proteomes" id="UP001162640">
    <property type="component" value="Unassembled WGS sequence"/>
</dbReference>
<sequence length="115" mass="12536">MVARRVRSTPVIPTARRAPHRSSNASFPSTLPSPLPSLDRNDSLSSTPILSPSPEILLEVFAGFLISLLGTVTSVPPLGIVRGNSHKKQNVNFVGPPPSYRSRDFDVFNHRLAPR</sequence>
<reference evidence="3" key="1">
    <citation type="journal article" date="2023" name="Commun. Biol.">
        <title>Genome analysis of Parmales, the sister group of diatoms, reveals the evolutionary specialization of diatoms from phago-mixotrophs to photoautotrophs.</title>
        <authorList>
            <person name="Ban H."/>
            <person name="Sato S."/>
            <person name="Yoshikawa S."/>
            <person name="Yamada K."/>
            <person name="Nakamura Y."/>
            <person name="Ichinomiya M."/>
            <person name="Sato N."/>
            <person name="Blanc-Mathieu R."/>
            <person name="Endo H."/>
            <person name="Kuwata A."/>
            <person name="Ogata H."/>
        </authorList>
    </citation>
    <scope>NUCLEOTIDE SEQUENCE [LARGE SCALE GENOMIC DNA]</scope>
</reference>
<feature type="region of interest" description="Disordered" evidence="1">
    <location>
        <begin position="1"/>
        <end position="50"/>
    </location>
</feature>
<comment type="caution">
    <text evidence="2">The sequence shown here is derived from an EMBL/GenBank/DDBJ whole genome shotgun (WGS) entry which is preliminary data.</text>
</comment>